<dbReference type="GO" id="GO:0008984">
    <property type="term" value="F:protein-glutamate methylesterase activity"/>
    <property type="evidence" value="ECO:0007669"/>
    <property type="project" value="InterPro"/>
</dbReference>
<evidence type="ECO:0000313" key="4">
    <source>
        <dbReference type="EMBL" id="MBB1088500.1"/>
    </source>
</evidence>
<feature type="region of interest" description="Disordered" evidence="2">
    <location>
        <begin position="231"/>
        <end position="255"/>
    </location>
</feature>
<comment type="caution">
    <text evidence="1">Lacks conserved residue(s) required for the propagation of feature annotation.</text>
</comment>
<dbReference type="GO" id="GO:0000156">
    <property type="term" value="F:phosphorelay response regulator activity"/>
    <property type="evidence" value="ECO:0007669"/>
    <property type="project" value="InterPro"/>
</dbReference>
<dbReference type="Pfam" id="PF01339">
    <property type="entry name" value="CheB_methylest"/>
    <property type="match status" value="1"/>
</dbReference>
<dbReference type="Gene3D" id="3.40.50.180">
    <property type="entry name" value="Methylesterase CheB, C-terminal domain"/>
    <property type="match status" value="1"/>
</dbReference>
<dbReference type="SUPFAM" id="SSF52738">
    <property type="entry name" value="Methylesterase CheB, C-terminal domain"/>
    <property type="match status" value="1"/>
</dbReference>
<dbReference type="InterPro" id="IPR035909">
    <property type="entry name" value="CheB_C"/>
</dbReference>
<dbReference type="InterPro" id="IPR000673">
    <property type="entry name" value="Sig_transdc_resp-reg_Me-estase"/>
</dbReference>
<proteinExistence type="predicted"/>
<dbReference type="EMBL" id="JACHTE010000005">
    <property type="protein sequence ID" value="MBB1088500.1"/>
    <property type="molecule type" value="Genomic_DNA"/>
</dbReference>
<feature type="domain" description="CheB-type methylesterase" evidence="3">
    <location>
        <begin position="408"/>
        <end position="496"/>
    </location>
</feature>
<feature type="compositionally biased region" description="Polar residues" evidence="2">
    <location>
        <begin position="358"/>
        <end position="368"/>
    </location>
</feature>
<dbReference type="GO" id="GO:0006935">
    <property type="term" value="P:chemotaxis"/>
    <property type="evidence" value="ECO:0007669"/>
    <property type="project" value="InterPro"/>
</dbReference>
<feature type="compositionally biased region" description="Basic and acidic residues" evidence="2">
    <location>
        <begin position="317"/>
        <end position="330"/>
    </location>
</feature>
<feature type="region of interest" description="Disordered" evidence="2">
    <location>
        <begin position="271"/>
        <end position="298"/>
    </location>
</feature>
<evidence type="ECO:0000259" key="3">
    <source>
        <dbReference type="PROSITE" id="PS50122"/>
    </source>
</evidence>
<comment type="caution">
    <text evidence="4">The sequence shown here is derived from an EMBL/GenBank/DDBJ whole genome shotgun (WGS) entry which is preliminary data.</text>
</comment>
<dbReference type="AlphaFoldDB" id="A0A7W3YEQ0"/>
<gene>
    <name evidence="4" type="ORF">H4F99_08345</name>
</gene>
<organism evidence="4 5">
    <name type="scientific">Marilutibacter penaei</name>
    <dbReference type="NCBI Taxonomy" id="2759900"/>
    <lineage>
        <taxon>Bacteria</taxon>
        <taxon>Pseudomonadati</taxon>
        <taxon>Pseudomonadota</taxon>
        <taxon>Gammaproteobacteria</taxon>
        <taxon>Lysobacterales</taxon>
        <taxon>Lysobacteraceae</taxon>
        <taxon>Marilutibacter</taxon>
    </lineage>
</organism>
<dbReference type="GO" id="GO:0005737">
    <property type="term" value="C:cytoplasm"/>
    <property type="evidence" value="ECO:0007669"/>
    <property type="project" value="InterPro"/>
</dbReference>
<keyword evidence="5" id="KW-1185">Reference proteome</keyword>
<dbReference type="RefSeq" id="WP_182669280.1">
    <property type="nucleotide sequence ID" value="NZ_JACHTE010000005.1"/>
</dbReference>
<feature type="region of interest" description="Disordered" evidence="2">
    <location>
        <begin position="310"/>
        <end position="368"/>
    </location>
</feature>
<sequence>MTESSRRVALLVRPGVAADRLRELLAEAGIDNVLQGDPTELDADLLAGSAPQVVLVALDPQTEDALDRFDAVLGNPDVDVIYEEAELAAAREGWEQARWKRHLVAKLQGHDRVLPPRPDGGAEEPAAGLQLQRVAEVSDEAFHAFDPAVDTGFELVEASPVDAQPADEAPALAAEADDDVPEPVADAAGMDWSNLEIVEEPATGLAADTPEPARDGRQDDADDVLDLDFEEADEGLPGLEDVTGDLADDTEDTPSPVFDASVFDPALAEAAEAGQGDAGGFEITYTGDDDGPVARDRDGGLEAHLESLIRASGGDTDASRGDADSGRAEPDAADGAGQEAATDAPKEGSTFGELSLDDGSTTTPATTQAPVDERFGRDLAELDARISGLELVDDSAEREAAIPGAALVLAGIGGPDAVRQFLGALPADFGRPVLVQQRLDGGRYDRLVAQMQRATSLPVHLAEPGKPAMAGFVYMLPAGVGISASKEGMRFQADGDVLSALPPADSAVVLLSGADAADVDQVLKLKAGGALVAGQSAEGCYDAAASDQLRARGGQAGQPVELAQSLAERWPA</sequence>
<feature type="compositionally biased region" description="Acidic residues" evidence="2">
    <location>
        <begin position="242"/>
        <end position="252"/>
    </location>
</feature>
<evidence type="ECO:0000256" key="1">
    <source>
        <dbReference type="PROSITE-ProRule" id="PRU00050"/>
    </source>
</evidence>
<name>A0A7W3YEQ0_9GAMM</name>
<dbReference type="PROSITE" id="PS50122">
    <property type="entry name" value="CHEB"/>
    <property type="match status" value="1"/>
</dbReference>
<protein>
    <recommendedName>
        <fullName evidence="3">CheB-type methylesterase domain-containing protein</fullName>
    </recommendedName>
</protein>
<evidence type="ECO:0000313" key="5">
    <source>
        <dbReference type="Proteomes" id="UP000552587"/>
    </source>
</evidence>
<dbReference type="Proteomes" id="UP000552587">
    <property type="component" value="Unassembled WGS sequence"/>
</dbReference>
<accession>A0A7W3YEQ0</accession>
<evidence type="ECO:0000256" key="2">
    <source>
        <dbReference type="SAM" id="MobiDB-lite"/>
    </source>
</evidence>
<reference evidence="4 5" key="1">
    <citation type="submission" date="2020-07" db="EMBL/GenBank/DDBJ databases">
        <authorList>
            <person name="Xu S."/>
            <person name="Li A."/>
        </authorList>
    </citation>
    <scope>NUCLEOTIDE SEQUENCE [LARGE SCALE GENOMIC DNA]</scope>
    <source>
        <strain evidence="4 5">SG-8</strain>
    </source>
</reference>